<keyword evidence="3" id="KW-0325">Glycoprotein</keyword>
<dbReference type="GO" id="GO:0045202">
    <property type="term" value="C:synapse"/>
    <property type="evidence" value="ECO:0007669"/>
    <property type="project" value="TreeGrafter"/>
</dbReference>
<keyword evidence="4" id="KW-0393">Immunoglobulin domain</keyword>
<dbReference type="InterPro" id="IPR013106">
    <property type="entry name" value="Ig_V-set"/>
</dbReference>
<dbReference type="GO" id="GO:0007417">
    <property type="term" value="P:central nervous system development"/>
    <property type="evidence" value="ECO:0007669"/>
    <property type="project" value="TreeGrafter"/>
</dbReference>
<evidence type="ECO:0000256" key="4">
    <source>
        <dbReference type="ARBA" id="ARBA00023319"/>
    </source>
</evidence>
<dbReference type="GeneTree" id="ENSGT00940000159267"/>
<dbReference type="SMART" id="SM00409">
    <property type="entry name" value="IG"/>
    <property type="match status" value="1"/>
</dbReference>
<dbReference type="Ensembl" id="ENSCVAT00000011559.1">
    <property type="protein sequence ID" value="ENSCVAP00000002533.1"/>
    <property type="gene ID" value="ENSCVAG00000003636.1"/>
</dbReference>
<dbReference type="Pfam" id="PF07686">
    <property type="entry name" value="V-set"/>
    <property type="match status" value="1"/>
</dbReference>
<proteinExistence type="predicted"/>
<evidence type="ECO:0000256" key="5">
    <source>
        <dbReference type="SAM" id="SignalP"/>
    </source>
</evidence>
<comment type="subcellular location">
    <subcellularLocation>
        <location evidence="1">Secreted</location>
        <location evidence="1">Extracellular space</location>
        <location evidence="1">Extracellular matrix</location>
    </subcellularLocation>
</comment>
<dbReference type="GO" id="GO:0010001">
    <property type="term" value="P:glial cell differentiation"/>
    <property type="evidence" value="ECO:0007669"/>
    <property type="project" value="TreeGrafter"/>
</dbReference>
<dbReference type="Proteomes" id="UP000265020">
    <property type="component" value="Unassembled WGS sequence"/>
</dbReference>
<dbReference type="SUPFAM" id="SSF48726">
    <property type="entry name" value="Immunoglobulin"/>
    <property type="match status" value="1"/>
</dbReference>
<feature type="chain" id="PRO_5018530682" evidence="5">
    <location>
        <begin position="16"/>
        <end position="164"/>
    </location>
</feature>
<sequence length="164" mass="18179">MIPLMICALVSMSVADTSLDREVSNLEYSRTIYVIENGPKLNVTSGQSKVISRRGGTVTLPCRIQRDPQLTSISTMRIKWTKDTADFLKEVKVFVAAGHRNKSYGTFQGRVHLQRSSPMDASLVMKDLTLDDYGTYRCEVMDGLEDDTAVVSLELEGNILSGLV</sequence>
<dbReference type="InterPro" id="IPR050691">
    <property type="entry name" value="Hyaluronan_bind_Proteoglycan"/>
</dbReference>
<dbReference type="InterPro" id="IPR036179">
    <property type="entry name" value="Ig-like_dom_sf"/>
</dbReference>
<dbReference type="InterPro" id="IPR003599">
    <property type="entry name" value="Ig_sub"/>
</dbReference>
<dbReference type="InterPro" id="IPR007110">
    <property type="entry name" value="Ig-like_dom"/>
</dbReference>
<dbReference type="GO" id="GO:0002052">
    <property type="term" value="P:positive regulation of neuroblast proliferation"/>
    <property type="evidence" value="ECO:0007669"/>
    <property type="project" value="TreeGrafter"/>
</dbReference>
<dbReference type="Gene3D" id="2.60.40.10">
    <property type="entry name" value="Immunoglobulins"/>
    <property type="match status" value="1"/>
</dbReference>
<dbReference type="AlphaFoldDB" id="A0A3Q2CCC6"/>
<keyword evidence="8" id="KW-1185">Reference proteome</keyword>
<evidence type="ECO:0000313" key="8">
    <source>
        <dbReference type="Proteomes" id="UP000265020"/>
    </source>
</evidence>
<protein>
    <submittedName>
        <fullName evidence="7">Hyaluronan and proteoglycan link protein 1b</fullName>
    </submittedName>
</protein>
<reference evidence="7" key="1">
    <citation type="submission" date="2025-08" db="UniProtKB">
        <authorList>
            <consortium name="Ensembl"/>
        </authorList>
    </citation>
    <scope>IDENTIFICATION</scope>
</reference>
<dbReference type="PANTHER" id="PTHR22804">
    <property type="entry name" value="AGGRECAN/VERSICAN PROTEOGLYCAN"/>
    <property type="match status" value="1"/>
</dbReference>
<feature type="signal peptide" evidence="5">
    <location>
        <begin position="1"/>
        <end position="15"/>
    </location>
</feature>
<dbReference type="GO" id="GO:0005615">
    <property type="term" value="C:extracellular space"/>
    <property type="evidence" value="ECO:0007669"/>
    <property type="project" value="TreeGrafter"/>
</dbReference>
<dbReference type="CDD" id="cd05877">
    <property type="entry name" value="Ig_LP_like"/>
    <property type="match status" value="1"/>
</dbReference>
<dbReference type="STRING" id="28743.ENSCVAP00000002533"/>
<dbReference type="GO" id="GO:0001501">
    <property type="term" value="P:skeletal system development"/>
    <property type="evidence" value="ECO:0007669"/>
    <property type="project" value="TreeGrafter"/>
</dbReference>
<keyword evidence="2" id="KW-0272">Extracellular matrix</keyword>
<dbReference type="PANTHER" id="PTHR22804:SF10">
    <property type="entry name" value="HYALURONAN AND PROTEOGLYCAN LINK PROTEIN 1"/>
    <property type="match status" value="1"/>
</dbReference>
<dbReference type="PROSITE" id="PS50835">
    <property type="entry name" value="IG_LIKE"/>
    <property type="match status" value="1"/>
</dbReference>
<evidence type="ECO:0000256" key="2">
    <source>
        <dbReference type="ARBA" id="ARBA00022530"/>
    </source>
</evidence>
<accession>A0A3Q2CCC6</accession>
<evidence type="ECO:0000256" key="1">
    <source>
        <dbReference type="ARBA" id="ARBA00004498"/>
    </source>
</evidence>
<dbReference type="InterPro" id="IPR013783">
    <property type="entry name" value="Ig-like_fold"/>
</dbReference>
<keyword evidence="5" id="KW-0732">Signal</keyword>
<dbReference type="GO" id="GO:0072534">
    <property type="term" value="C:perineuronal net"/>
    <property type="evidence" value="ECO:0007669"/>
    <property type="project" value="TreeGrafter"/>
</dbReference>
<organism evidence="7 8">
    <name type="scientific">Cyprinodon variegatus</name>
    <name type="common">Sheepshead minnow</name>
    <dbReference type="NCBI Taxonomy" id="28743"/>
    <lineage>
        <taxon>Eukaryota</taxon>
        <taxon>Metazoa</taxon>
        <taxon>Chordata</taxon>
        <taxon>Craniata</taxon>
        <taxon>Vertebrata</taxon>
        <taxon>Euteleostomi</taxon>
        <taxon>Actinopterygii</taxon>
        <taxon>Neopterygii</taxon>
        <taxon>Teleostei</taxon>
        <taxon>Neoteleostei</taxon>
        <taxon>Acanthomorphata</taxon>
        <taxon>Ovalentaria</taxon>
        <taxon>Atherinomorphae</taxon>
        <taxon>Cyprinodontiformes</taxon>
        <taxon>Cyprinodontidae</taxon>
        <taxon>Cyprinodon</taxon>
    </lineage>
</organism>
<keyword evidence="2" id="KW-0964">Secreted</keyword>
<evidence type="ECO:0000313" key="7">
    <source>
        <dbReference type="Ensembl" id="ENSCVAP00000002533.1"/>
    </source>
</evidence>
<dbReference type="OMA" id="IPLMICA"/>
<dbReference type="SMART" id="SM00406">
    <property type="entry name" value="IGv"/>
    <property type="match status" value="1"/>
</dbReference>
<name>A0A3Q2CCC6_CYPVA</name>
<evidence type="ECO:0000259" key="6">
    <source>
        <dbReference type="PROSITE" id="PS50835"/>
    </source>
</evidence>
<feature type="domain" description="Ig-like" evidence="6">
    <location>
        <begin position="39"/>
        <end position="152"/>
    </location>
</feature>
<evidence type="ECO:0000256" key="3">
    <source>
        <dbReference type="ARBA" id="ARBA00023180"/>
    </source>
</evidence>
<reference evidence="7" key="2">
    <citation type="submission" date="2025-09" db="UniProtKB">
        <authorList>
            <consortium name="Ensembl"/>
        </authorList>
    </citation>
    <scope>IDENTIFICATION</scope>
</reference>